<reference evidence="1" key="1">
    <citation type="submission" date="2005-10" db="EMBL/GenBank/DDBJ databases">
        <authorList>
            <person name="Ge S."/>
            <person name="Xie B."/>
            <person name="Chen S."/>
        </authorList>
    </citation>
    <scope>NUCLEOTIDE SEQUENCE</scope>
    <source>
        <strain evidence="1">Yu62</strain>
    </source>
</reference>
<gene>
    <name evidence="1" type="primary">trpL</name>
</gene>
<organism evidence="1">
    <name type="scientific">Azospirillum brasilense</name>
    <dbReference type="NCBI Taxonomy" id="192"/>
    <lineage>
        <taxon>Bacteria</taxon>
        <taxon>Pseudomonadati</taxon>
        <taxon>Pseudomonadota</taxon>
        <taxon>Alphaproteobacteria</taxon>
        <taxon>Rhodospirillales</taxon>
        <taxon>Azospirillaceae</taxon>
        <taxon>Azospirillum</taxon>
    </lineage>
</organism>
<dbReference type="AlphaFoldDB" id="Q2VEA6"/>
<proteinExistence type="predicted"/>
<accession>Q2VEA6</accession>
<reference evidence="1" key="2">
    <citation type="journal article" date="2006" name="Biochem. Biophys. Res. Commun.">
        <title>Characterization of two trpE genes encoding anthranilate synthase alpha-subunit in Azospirillum brasilense.</title>
        <authorList>
            <person name="Ge S.M."/>
            <person name="Xie B.E."/>
            <person name="Chen S.F."/>
        </authorList>
    </citation>
    <scope>NUCLEOTIDE SEQUENCE</scope>
    <source>
        <strain evidence="1">Yu62</strain>
    </source>
</reference>
<protein>
    <submittedName>
        <fullName evidence="1">TrpL</fullName>
    </submittedName>
</protein>
<name>Q2VEA6_AZOBR</name>
<evidence type="ECO:0000313" key="1">
    <source>
        <dbReference type="EMBL" id="ABB60208.1"/>
    </source>
</evidence>
<sequence length="16" mass="1950">MIFAAPSLSCRWWWPV</sequence>
<dbReference type="EMBL" id="DQ235143">
    <property type="protein sequence ID" value="ABB60208.1"/>
    <property type="molecule type" value="Genomic_DNA"/>
</dbReference>